<dbReference type="Pfam" id="PF13328">
    <property type="entry name" value="HD_4"/>
    <property type="match status" value="1"/>
</dbReference>
<dbReference type="Gene3D" id="1.10.3210.10">
    <property type="entry name" value="Hypothetical protein af1432"/>
    <property type="match status" value="1"/>
</dbReference>
<evidence type="ECO:0000259" key="1">
    <source>
        <dbReference type="SMART" id="SM00471"/>
    </source>
</evidence>
<organism evidence="2 3">
    <name type="scientific">Deinococcus oregonensis</name>
    <dbReference type="NCBI Taxonomy" id="1805970"/>
    <lineage>
        <taxon>Bacteria</taxon>
        <taxon>Thermotogati</taxon>
        <taxon>Deinococcota</taxon>
        <taxon>Deinococci</taxon>
        <taxon>Deinococcales</taxon>
        <taxon>Deinococcaceae</taxon>
        <taxon>Deinococcus</taxon>
    </lineage>
</organism>
<feature type="domain" description="HD/PDEase" evidence="1">
    <location>
        <begin position="28"/>
        <end position="155"/>
    </location>
</feature>
<dbReference type="InterPro" id="IPR052194">
    <property type="entry name" value="MESH1"/>
</dbReference>
<evidence type="ECO:0000313" key="2">
    <source>
        <dbReference type="EMBL" id="MFB9990704.1"/>
    </source>
</evidence>
<dbReference type="SMART" id="SM00471">
    <property type="entry name" value="HDc"/>
    <property type="match status" value="1"/>
</dbReference>
<accession>A0ABV6AT79</accession>
<dbReference type="PANTHER" id="PTHR46246">
    <property type="entry name" value="GUANOSINE-3',5'-BIS(DIPHOSPHATE) 3'-PYROPHOSPHOHYDROLASE MESH1"/>
    <property type="match status" value="1"/>
</dbReference>
<dbReference type="SUPFAM" id="SSF109604">
    <property type="entry name" value="HD-domain/PDEase-like"/>
    <property type="match status" value="1"/>
</dbReference>
<comment type="caution">
    <text evidence="2">The sequence shown here is derived from an EMBL/GenBank/DDBJ whole genome shotgun (WGS) entry which is preliminary data.</text>
</comment>
<reference evidence="2 3" key="1">
    <citation type="submission" date="2024-09" db="EMBL/GenBank/DDBJ databases">
        <authorList>
            <person name="Sun Q."/>
            <person name="Mori K."/>
        </authorList>
    </citation>
    <scope>NUCLEOTIDE SEQUENCE [LARGE SCALE GENOMIC DNA]</scope>
    <source>
        <strain evidence="2 3">JCM 13503</strain>
    </source>
</reference>
<name>A0ABV6AT79_9DEIO</name>
<dbReference type="InterPro" id="IPR003607">
    <property type="entry name" value="HD/PDEase_dom"/>
</dbReference>
<protein>
    <submittedName>
        <fullName evidence="2">HD domain-containing protein</fullName>
    </submittedName>
</protein>
<keyword evidence="3" id="KW-1185">Reference proteome</keyword>
<proteinExistence type="predicted"/>
<dbReference type="PANTHER" id="PTHR46246:SF1">
    <property type="entry name" value="GUANOSINE-3',5'-BIS(DIPHOSPHATE) 3'-PYROPHOSPHOHYDROLASE MESH1"/>
    <property type="match status" value="1"/>
</dbReference>
<gene>
    <name evidence="2" type="ORF">ACFFLM_01700</name>
</gene>
<evidence type="ECO:0000313" key="3">
    <source>
        <dbReference type="Proteomes" id="UP001589733"/>
    </source>
</evidence>
<dbReference type="Proteomes" id="UP001589733">
    <property type="component" value="Unassembled WGS sequence"/>
</dbReference>
<sequence length="234" mass="25537">MPFPLTDDFAHALQLAHKWHLGQLRKGTATPYVSHLLGVASVALEFGATEAEAIAALLHDALEDGPENLTSNKNERVDVRKDLEAQILAAFGEEVAHLVRGATEETPLVDGEKAPWSERKLTYLAKLDHEGASSLLVSASDKLHNARTILTDVLTEGATPEEREAFFGRFSHGREGTLQSYRLLADAYRKAPGAQGRPRLQALFAELERTVAALETACGVTAEEVRGYTLLRTQ</sequence>
<dbReference type="EMBL" id="JBHLYR010000008">
    <property type="protein sequence ID" value="MFB9990704.1"/>
    <property type="molecule type" value="Genomic_DNA"/>
</dbReference>
<dbReference type="RefSeq" id="WP_380004888.1">
    <property type="nucleotide sequence ID" value="NZ_JBHLYR010000008.1"/>
</dbReference>